<gene>
    <name evidence="1" type="ORF">RMAECT_0052</name>
</gene>
<accession>A0A0F3PGX8</accession>
<dbReference type="PATRIC" id="fig|1359199.3.peg.47"/>
<dbReference type="Proteomes" id="UP000033591">
    <property type="component" value="Unassembled WGS sequence"/>
</dbReference>
<protein>
    <submittedName>
        <fullName evidence="1">Uncharacterized protein</fullName>
    </submittedName>
</protein>
<dbReference type="EMBL" id="LAOC01000001">
    <property type="protein sequence ID" value="KJV79161.1"/>
    <property type="molecule type" value="Genomic_DNA"/>
</dbReference>
<dbReference type="AlphaFoldDB" id="A0A0F3PGX8"/>
<evidence type="ECO:0000313" key="1">
    <source>
        <dbReference type="EMBL" id="KJV79161.1"/>
    </source>
</evidence>
<organism evidence="1 2">
    <name type="scientific">Rickettsia rhipicephali str. Ect</name>
    <dbReference type="NCBI Taxonomy" id="1359199"/>
    <lineage>
        <taxon>Bacteria</taxon>
        <taxon>Pseudomonadati</taxon>
        <taxon>Pseudomonadota</taxon>
        <taxon>Alphaproteobacteria</taxon>
        <taxon>Rickettsiales</taxon>
        <taxon>Rickettsiaceae</taxon>
        <taxon>Rickettsieae</taxon>
        <taxon>Rickettsia</taxon>
        <taxon>spotted fever group</taxon>
    </lineage>
</organism>
<comment type="caution">
    <text evidence="1">The sequence shown here is derived from an EMBL/GenBank/DDBJ whole genome shotgun (WGS) entry which is preliminary data.</text>
</comment>
<evidence type="ECO:0000313" key="2">
    <source>
        <dbReference type="Proteomes" id="UP000033591"/>
    </source>
</evidence>
<name>A0A0F3PGX8_RICRH</name>
<proteinExistence type="predicted"/>
<reference evidence="1 2" key="1">
    <citation type="submission" date="2015-01" db="EMBL/GenBank/DDBJ databases">
        <title>Genome Sequencing of Rickettsiales.</title>
        <authorList>
            <person name="Daugherty S.C."/>
            <person name="Su Q."/>
            <person name="Abolude K."/>
            <person name="Beier-Sexton M."/>
            <person name="Carlyon J.A."/>
            <person name="Carter R."/>
            <person name="Day N.P."/>
            <person name="Dumler S.J."/>
            <person name="Dyachenko V."/>
            <person name="Godinez A."/>
            <person name="Kurtti T.J."/>
            <person name="Lichay M."/>
            <person name="Mullins K.E."/>
            <person name="Ott S."/>
            <person name="Pappas-Brown V."/>
            <person name="Paris D.H."/>
            <person name="Patel P."/>
            <person name="Richards A.L."/>
            <person name="Sadzewicz L."/>
            <person name="Sears K."/>
            <person name="Seidman D."/>
            <person name="Sengamalay N."/>
            <person name="Stenos J."/>
            <person name="Tallon L.J."/>
            <person name="Vincent G."/>
            <person name="Fraser C.M."/>
            <person name="Munderloh U."/>
            <person name="Dunning-Hotopp J.C."/>
        </authorList>
    </citation>
    <scope>NUCLEOTIDE SEQUENCE [LARGE SCALE GENOMIC DNA]</scope>
    <source>
        <strain evidence="1 2">Ect</strain>
    </source>
</reference>
<sequence length="44" mass="5034">MWHFFPSLREDAIGVDEEISGTIPEIATLLAVARNDVRIYPRFS</sequence>